<dbReference type="AlphaFoldDB" id="A0A816LU75"/>
<proteinExistence type="predicted"/>
<gene>
    <name evidence="3" type="ORF">DARMORV10_C07P17770.1</name>
</gene>
<evidence type="ECO:0000256" key="1">
    <source>
        <dbReference type="ARBA" id="ARBA00022441"/>
    </source>
</evidence>
<organism evidence="3">
    <name type="scientific">Brassica napus</name>
    <name type="common">Rape</name>
    <dbReference type="NCBI Taxonomy" id="3708"/>
    <lineage>
        <taxon>Eukaryota</taxon>
        <taxon>Viridiplantae</taxon>
        <taxon>Streptophyta</taxon>
        <taxon>Embryophyta</taxon>
        <taxon>Tracheophyta</taxon>
        <taxon>Spermatophyta</taxon>
        <taxon>Magnoliopsida</taxon>
        <taxon>eudicotyledons</taxon>
        <taxon>Gunneridae</taxon>
        <taxon>Pentapetalae</taxon>
        <taxon>rosids</taxon>
        <taxon>malvids</taxon>
        <taxon>Brassicales</taxon>
        <taxon>Brassicaceae</taxon>
        <taxon>Brassiceae</taxon>
        <taxon>Brassica</taxon>
    </lineage>
</organism>
<dbReference type="Gene3D" id="2.120.10.80">
    <property type="entry name" value="Kelch-type beta propeller"/>
    <property type="match status" value="2"/>
</dbReference>
<dbReference type="EMBL" id="HG994371">
    <property type="protein sequence ID" value="CAF1972903.1"/>
    <property type="molecule type" value="Genomic_DNA"/>
</dbReference>
<dbReference type="InterPro" id="IPR015915">
    <property type="entry name" value="Kelch-typ_b-propeller"/>
</dbReference>
<name>A0A816LU75_BRANA</name>
<keyword evidence="2" id="KW-0677">Repeat</keyword>
<reference evidence="3" key="1">
    <citation type="submission" date="2021-01" db="EMBL/GenBank/DDBJ databases">
        <authorList>
            <consortium name="Genoscope - CEA"/>
            <person name="William W."/>
        </authorList>
    </citation>
    <scope>NUCLEOTIDE SEQUENCE</scope>
</reference>
<dbReference type="SUPFAM" id="SSF50965">
    <property type="entry name" value="Galactose oxidase, central domain"/>
    <property type="match status" value="1"/>
</dbReference>
<evidence type="ECO:0000256" key="2">
    <source>
        <dbReference type="ARBA" id="ARBA00022737"/>
    </source>
</evidence>
<keyword evidence="1" id="KW-0880">Kelch repeat</keyword>
<dbReference type="CDD" id="cd22152">
    <property type="entry name" value="F-box_AtAFR-like"/>
    <property type="match status" value="1"/>
</dbReference>
<sequence length="375" mass="42077">MDLSSLIIPGLTDDVAALCLSRIPRSNFRVLYQVCWRWKTFLMSEHFTAVRKLTGMVEEFMSVLVETVPGKKVYWEVFDSSGNKLGQIPNVPGPMKWGYGVTVLGGEKILFIGGYTGIPGGCVTNRNTPLASADVYEFDPATNRNISGFAFSFNSKLYAIGNGSCTVDIYDPKTKKWEELELAKSMSVYSYTVVRNKVYFLDKDMPGRLGVFDPEENSWTTVFVPTVAGGFRFGVGQWNNKCAYVLNVLWLGLVCLANALNFVNLILIYVRNPPLASADVYEFNHATNSWRKLADMNIPLFTISCFAFSFKSKLYALANASSIMNIYDPKTETWEKLSLKELLSVSSYTLVRNIVYFLDKDLTGRLGVFDPEKNS</sequence>
<accession>A0A816LU75</accession>
<dbReference type="SMR" id="A0A816LU75"/>
<dbReference type="PANTHER" id="PTHR46344:SF1">
    <property type="entry name" value="OS02G0504900 PROTEIN"/>
    <property type="match status" value="1"/>
</dbReference>
<dbReference type="PANTHER" id="PTHR46344">
    <property type="entry name" value="OS02G0202900 PROTEIN"/>
    <property type="match status" value="1"/>
</dbReference>
<protein>
    <submittedName>
        <fullName evidence="3">(rape) hypothetical protein</fullName>
    </submittedName>
</protein>
<evidence type="ECO:0000313" key="3">
    <source>
        <dbReference type="EMBL" id="CAF1972903.1"/>
    </source>
</evidence>
<dbReference type="InterPro" id="IPR011043">
    <property type="entry name" value="Gal_Oxase/kelch_b-propeller"/>
</dbReference>
<dbReference type="Proteomes" id="UP001295469">
    <property type="component" value="Chromosome C07"/>
</dbReference>